<dbReference type="Pfam" id="PF09382">
    <property type="entry name" value="RQC"/>
    <property type="match status" value="1"/>
</dbReference>
<gene>
    <name evidence="2" type="ORF">BACCIP111895_00973</name>
</gene>
<keyword evidence="3" id="KW-1185">Reference proteome</keyword>
<reference evidence="2" key="1">
    <citation type="submission" date="2022-04" db="EMBL/GenBank/DDBJ databases">
        <authorList>
            <person name="Criscuolo A."/>
        </authorList>
    </citation>
    <scope>NUCLEOTIDE SEQUENCE</scope>
    <source>
        <strain evidence="2">CIP111895</strain>
    </source>
</reference>
<organism evidence="2 3">
    <name type="scientific">Neobacillus rhizosphaerae</name>
    <dbReference type="NCBI Taxonomy" id="2880965"/>
    <lineage>
        <taxon>Bacteria</taxon>
        <taxon>Bacillati</taxon>
        <taxon>Bacillota</taxon>
        <taxon>Bacilli</taxon>
        <taxon>Bacillales</taxon>
        <taxon>Bacillaceae</taxon>
        <taxon>Neobacillus</taxon>
    </lineage>
</organism>
<name>A0ABN8KKN6_9BACI</name>
<dbReference type="InterPro" id="IPR036390">
    <property type="entry name" value="WH_DNA-bd_sf"/>
</dbReference>
<accession>A0ABN8KKN6</accession>
<feature type="domain" description="RQC" evidence="1">
    <location>
        <begin position="22"/>
        <end position="124"/>
    </location>
</feature>
<dbReference type="EMBL" id="CALBWS010000003">
    <property type="protein sequence ID" value="CAH2713819.1"/>
    <property type="molecule type" value="Genomic_DNA"/>
</dbReference>
<dbReference type="SMART" id="SM00956">
    <property type="entry name" value="RQC"/>
    <property type="match status" value="1"/>
</dbReference>
<evidence type="ECO:0000313" key="3">
    <source>
        <dbReference type="Proteomes" id="UP000838308"/>
    </source>
</evidence>
<evidence type="ECO:0000313" key="2">
    <source>
        <dbReference type="EMBL" id="CAH2713819.1"/>
    </source>
</evidence>
<dbReference type="InterPro" id="IPR018982">
    <property type="entry name" value="RQC_domain"/>
</dbReference>
<proteinExistence type="predicted"/>
<dbReference type="InterPro" id="IPR036388">
    <property type="entry name" value="WH-like_DNA-bd_sf"/>
</dbReference>
<sequence>MGKKRNRVTYELNANGIKSLPTNEIKVILRGADDLIMSGGRAMLAKILAGSKDKKLLELELNYSPVYGAFNGVSQKEILAKIDWMILHQYLAIEYNGKLPLLVFTDKGWEIERETYANELMEKLLAAAENRTYEFVETLKDRNRGLILLLLDKIAESGNKELITILDAWQMIEVKKVRTNIQEVIDLLEKVEDEPKINDNQEVISFSANKKWISIPIEIRRKLERNVWCVSCGDVVQIERYTVKDLSTGIVLEGKCKKCGGDVARVID</sequence>
<dbReference type="NCBIfam" id="NF041107">
    <property type="entry name" value="RQC_minor_1"/>
    <property type="match status" value="1"/>
</dbReference>
<dbReference type="RefSeq" id="WP_248734150.1">
    <property type="nucleotide sequence ID" value="NZ_CALBWS010000003.1"/>
</dbReference>
<dbReference type="SUPFAM" id="SSF46785">
    <property type="entry name" value="Winged helix' DNA-binding domain"/>
    <property type="match status" value="1"/>
</dbReference>
<evidence type="ECO:0000259" key="1">
    <source>
        <dbReference type="SMART" id="SM00956"/>
    </source>
</evidence>
<dbReference type="Gene3D" id="1.10.10.10">
    <property type="entry name" value="Winged helix-like DNA-binding domain superfamily/Winged helix DNA-binding domain"/>
    <property type="match status" value="1"/>
</dbReference>
<protein>
    <recommendedName>
        <fullName evidence="1">RQC domain-containing protein</fullName>
    </recommendedName>
</protein>
<dbReference type="Proteomes" id="UP000838308">
    <property type="component" value="Unassembled WGS sequence"/>
</dbReference>
<comment type="caution">
    <text evidence="2">The sequence shown here is derived from an EMBL/GenBank/DDBJ whole genome shotgun (WGS) entry which is preliminary data.</text>
</comment>